<evidence type="ECO:0000313" key="3">
    <source>
        <dbReference type="Proteomes" id="UP000028492"/>
    </source>
</evidence>
<sequence>MRTLTILGLAVLRLLSRQPQHPYEVRQRLREEGLDHLIKVTHGALYHTFDVLAKAELIETVETTREGKRPERTVYAITDEGREVALERLRELLSTLQPEYPTYSAALAFMSLLPKEDAVAQLERRAVLLEASLASATAGSDALVKRGVAAIDIVEIRHLQAHLRADLDLTRAIVQDIHEGRLDWQPGESATEEKADG</sequence>
<dbReference type="HOGENOM" id="CLU_089258_4_0_11"/>
<protein>
    <recommendedName>
        <fullName evidence="1">Transcription regulator PadR N-terminal domain-containing protein</fullName>
    </recommendedName>
</protein>
<dbReference type="AlphaFoldDB" id="A0A075UWT3"/>
<reference evidence="2 3" key="1">
    <citation type="journal article" date="2014" name="J. Biotechnol.">
        <title>Complete genome sequence of the actinobacterium Amycolatopsis japonica MG417-CF17(T) (=DSM 44213T) producing (S,S)-N,N'-ethylenediaminedisuccinic acid.</title>
        <authorList>
            <person name="Stegmann E."/>
            <person name="Albersmeier A."/>
            <person name="Spohn M."/>
            <person name="Gert H."/>
            <person name="Weber T."/>
            <person name="Wohlleben W."/>
            <person name="Kalinowski J."/>
            <person name="Ruckert C."/>
        </authorList>
    </citation>
    <scope>NUCLEOTIDE SEQUENCE [LARGE SCALE GENOMIC DNA]</scope>
    <source>
        <strain evidence="3">MG417-CF17 (DSM 44213)</strain>
    </source>
</reference>
<evidence type="ECO:0000259" key="1">
    <source>
        <dbReference type="Pfam" id="PF03551"/>
    </source>
</evidence>
<gene>
    <name evidence="2" type="ORF">AJAP_23100</name>
</gene>
<dbReference type="PANTHER" id="PTHR43252">
    <property type="entry name" value="TRANSCRIPTIONAL REGULATOR YQJI"/>
    <property type="match status" value="1"/>
</dbReference>
<organism evidence="2 3">
    <name type="scientific">Amycolatopsis japonica</name>
    <dbReference type="NCBI Taxonomy" id="208439"/>
    <lineage>
        <taxon>Bacteria</taxon>
        <taxon>Bacillati</taxon>
        <taxon>Actinomycetota</taxon>
        <taxon>Actinomycetes</taxon>
        <taxon>Pseudonocardiales</taxon>
        <taxon>Pseudonocardiaceae</taxon>
        <taxon>Amycolatopsis</taxon>
        <taxon>Amycolatopsis japonica group</taxon>
    </lineage>
</organism>
<dbReference type="InterPro" id="IPR036388">
    <property type="entry name" value="WH-like_DNA-bd_sf"/>
</dbReference>
<dbReference type="SUPFAM" id="SSF46785">
    <property type="entry name" value="Winged helix' DNA-binding domain"/>
    <property type="match status" value="1"/>
</dbReference>
<dbReference type="InterPro" id="IPR036390">
    <property type="entry name" value="WH_DNA-bd_sf"/>
</dbReference>
<proteinExistence type="predicted"/>
<dbReference type="Pfam" id="PF03551">
    <property type="entry name" value="PadR"/>
    <property type="match status" value="1"/>
</dbReference>
<dbReference type="STRING" id="208439.AJAP_23100"/>
<dbReference type="eggNOG" id="COG1695">
    <property type="taxonomic scope" value="Bacteria"/>
</dbReference>
<dbReference type="InterPro" id="IPR005149">
    <property type="entry name" value="Tscrpt_reg_PadR_N"/>
</dbReference>
<keyword evidence="3" id="KW-1185">Reference proteome</keyword>
<dbReference type="EMBL" id="CP008953">
    <property type="protein sequence ID" value="AIG77473.1"/>
    <property type="molecule type" value="Genomic_DNA"/>
</dbReference>
<evidence type="ECO:0000313" key="2">
    <source>
        <dbReference type="EMBL" id="AIG77473.1"/>
    </source>
</evidence>
<accession>A0A075UWT3</accession>
<feature type="domain" description="Transcription regulator PadR N-terminal" evidence="1">
    <location>
        <begin position="11"/>
        <end position="84"/>
    </location>
</feature>
<dbReference type="KEGG" id="aja:AJAP_23100"/>
<name>A0A075UWT3_9PSEU</name>
<dbReference type="RefSeq" id="WP_038515089.1">
    <property type="nucleotide sequence ID" value="NZ_CP008953.1"/>
</dbReference>
<dbReference type="Proteomes" id="UP000028492">
    <property type="component" value="Chromosome"/>
</dbReference>
<dbReference type="Gene3D" id="1.10.10.10">
    <property type="entry name" value="Winged helix-like DNA-binding domain superfamily/Winged helix DNA-binding domain"/>
    <property type="match status" value="1"/>
</dbReference>
<dbReference type="PANTHER" id="PTHR43252:SF2">
    <property type="entry name" value="TRANSCRIPTION REGULATOR, PADR-LIKE FAMILY"/>
    <property type="match status" value="1"/>
</dbReference>